<name>A0A9W8V019_9HYPO</name>
<dbReference type="AlphaFoldDB" id="A0A9W8V019"/>
<dbReference type="Gene3D" id="3.30.565.10">
    <property type="entry name" value="Histidine kinase-like ATPase, C-terminal domain"/>
    <property type="match status" value="1"/>
</dbReference>
<dbReference type="InterPro" id="IPR052957">
    <property type="entry name" value="Auxin_embryo_med"/>
</dbReference>
<dbReference type="PANTHER" id="PTHR32387:SF0">
    <property type="entry name" value="PROTEIN NO VEIN"/>
    <property type="match status" value="1"/>
</dbReference>
<sequence>MHFLLELLQNADDCQYAPGVTPTVSLTYKEHGNGRATTLRVDCNEIGFHSENVRAICGFCESSKSAAKDHNLTTGEKGMGFKSVFEVADVVWISSGYYSFKFVNNDSGMLGMIAPHWAKLPDYERRLRGHTSMLLELSVRCDKTVLLEKLKSMSPDTVLFLRNLKKIKISMIEAGKGRWETALKRLDDGPAKDGMFSRTIQMGDTLASYHVFRHTINERDLRHDDRRRDAKDSQILLAFPKADDLKAQKVHAFLPIDHYGFKVCPSTCLMYTSGL</sequence>
<dbReference type="InterPro" id="IPR036890">
    <property type="entry name" value="HATPase_C_sf"/>
</dbReference>
<evidence type="ECO:0000313" key="2">
    <source>
        <dbReference type="Proteomes" id="UP001152087"/>
    </source>
</evidence>
<comment type="caution">
    <text evidence="1">The sequence shown here is derived from an EMBL/GenBank/DDBJ whole genome shotgun (WGS) entry which is preliminary data.</text>
</comment>
<dbReference type="NCBIfam" id="NF047352">
    <property type="entry name" value="P_loop_sacsin"/>
    <property type="match status" value="1"/>
</dbReference>
<dbReference type="SUPFAM" id="SSF55874">
    <property type="entry name" value="ATPase domain of HSP90 chaperone/DNA topoisomerase II/histidine kinase"/>
    <property type="match status" value="1"/>
</dbReference>
<gene>
    <name evidence="1" type="ORF">NW755_008827</name>
</gene>
<dbReference type="PANTHER" id="PTHR32387">
    <property type="entry name" value="WU:FJ29H11"/>
    <property type="match status" value="1"/>
</dbReference>
<dbReference type="EMBL" id="JAOQAV010000025">
    <property type="protein sequence ID" value="KAJ4184913.1"/>
    <property type="molecule type" value="Genomic_DNA"/>
</dbReference>
<dbReference type="OrthoDB" id="1262810at2759"/>
<proteinExistence type="predicted"/>
<dbReference type="Proteomes" id="UP001152087">
    <property type="component" value="Unassembled WGS sequence"/>
</dbReference>
<keyword evidence="2" id="KW-1185">Reference proteome</keyword>
<reference evidence="1" key="1">
    <citation type="submission" date="2022-09" db="EMBL/GenBank/DDBJ databases">
        <title>Fusarium specimens isolated from Avocado Roots.</title>
        <authorList>
            <person name="Stajich J."/>
            <person name="Roper C."/>
            <person name="Heimlech-Rivalta G."/>
        </authorList>
    </citation>
    <scope>NUCLEOTIDE SEQUENCE</scope>
    <source>
        <strain evidence="1">A02</strain>
    </source>
</reference>
<accession>A0A9W8V019</accession>
<organism evidence="1 2">
    <name type="scientific">Fusarium falciforme</name>
    <dbReference type="NCBI Taxonomy" id="195108"/>
    <lineage>
        <taxon>Eukaryota</taxon>
        <taxon>Fungi</taxon>
        <taxon>Dikarya</taxon>
        <taxon>Ascomycota</taxon>
        <taxon>Pezizomycotina</taxon>
        <taxon>Sordariomycetes</taxon>
        <taxon>Hypocreomycetidae</taxon>
        <taxon>Hypocreales</taxon>
        <taxon>Nectriaceae</taxon>
        <taxon>Fusarium</taxon>
        <taxon>Fusarium solani species complex</taxon>
    </lineage>
</organism>
<protein>
    <submittedName>
        <fullName evidence="1">Uncharacterized protein</fullName>
    </submittedName>
</protein>
<evidence type="ECO:0000313" key="1">
    <source>
        <dbReference type="EMBL" id="KAJ4184913.1"/>
    </source>
</evidence>